<organism evidence="3 4">
    <name type="scientific">Orbilia brochopaga</name>
    <dbReference type="NCBI Taxonomy" id="3140254"/>
    <lineage>
        <taxon>Eukaryota</taxon>
        <taxon>Fungi</taxon>
        <taxon>Dikarya</taxon>
        <taxon>Ascomycota</taxon>
        <taxon>Pezizomycotina</taxon>
        <taxon>Orbiliomycetes</taxon>
        <taxon>Orbiliales</taxon>
        <taxon>Orbiliaceae</taxon>
        <taxon>Orbilia</taxon>
    </lineage>
</organism>
<feature type="transmembrane region" description="Helical" evidence="2">
    <location>
        <begin position="224"/>
        <end position="246"/>
    </location>
</feature>
<keyword evidence="2" id="KW-1133">Transmembrane helix</keyword>
<feature type="transmembrane region" description="Helical" evidence="2">
    <location>
        <begin position="541"/>
        <end position="560"/>
    </location>
</feature>
<feature type="transmembrane region" description="Helical" evidence="2">
    <location>
        <begin position="252"/>
        <end position="273"/>
    </location>
</feature>
<keyword evidence="4" id="KW-1185">Reference proteome</keyword>
<keyword evidence="2" id="KW-0812">Transmembrane</keyword>
<feature type="transmembrane region" description="Helical" evidence="2">
    <location>
        <begin position="426"/>
        <end position="445"/>
    </location>
</feature>
<feature type="transmembrane region" description="Helical" evidence="2">
    <location>
        <begin position="518"/>
        <end position="535"/>
    </location>
</feature>
<reference evidence="3 4" key="1">
    <citation type="submission" date="2019-10" db="EMBL/GenBank/DDBJ databases">
        <authorList>
            <person name="Palmer J.M."/>
        </authorList>
    </citation>
    <scope>NUCLEOTIDE SEQUENCE [LARGE SCALE GENOMIC DNA]</scope>
    <source>
        <strain evidence="3 4">TWF696</strain>
    </source>
</reference>
<dbReference type="PANTHER" id="PTHR36840">
    <property type="entry name" value="BLL5714 PROTEIN"/>
    <property type="match status" value="1"/>
</dbReference>
<gene>
    <name evidence="3" type="ORF">TWF696_004461</name>
</gene>
<feature type="transmembrane region" description="Helical" evidence="2">
    <location>
        <begin position="383"/>
        <end position="406"/>
    </location>
</feature>
<comment type="caution">
    <text evidence="3">The sequence shown here is derived from an EMBL/GenBank/DDBJ whole genome shotgun (WGS) entry which is preliminary data.</text>
</comment>
<evidence type="ECO:0000256" key="2">
    <source>
        <dbReference type="SAM" id="Phobius"/>
    </source>
</evidence>
<dbReference type="Proteomes" id="UP001375240">
    <property type="component" value="Unassembled WGS sequence"/>
</dbReference>
<evidence type="ECO:0000313" key="3">
    <source>
        <dbReference type="EMBL" id="KAK6355352.1"/>
    </source>
</evidence>
<dbReference type="PANTHER" id="PTHR36840:SF1">
    <property type="entry name" value="BLL5714 PROTEIN"/>
    <property type="match status" value="1"/>
</dbReference>
<dbReference type="EMBL" id="JAVHNQ010000002">
    <property type="protein sequence ID" value="KAK6355352.1"/>
    <property type="molecule type" value="Genomic_DNA"/>
</dbReference>
<evidence type="ECO:0000313" key="4">
    <source>
        <dbReference type="Proteomes" id="UP001375240"/>
    </source>
</evidence>
<accession>A0AAV9V8R3</accession>
<evidence type="ECO:0000256" key="1">
    <source>
        <dbReference type="SAM" id="MobiDB-lite"/>
    </source>
</evidence>
<proteinExistence type="predicted"/>
<dbReference type="AlphaFoldDB" id="A0AAV9V8R3"/>
<feature type="transmembrane region" description="Helical" evidence="2">
    <location>
        <begin position="306"/>
        <end position="325"/>
    </location>
</feature>
<name>A0AAV9V8R3_9PEZI</name>
<feature type="region of interest" description="Disordered" evidence="1">
    <location>
        <begin position="588"/>
        <end position="608"/>
    </location>
</feature>
<keyword evidence="2" id="KW-0472">Membrane</keyword>
<feature type="transmembrane region" description="Helical" evidence="2">
    <location>
        <begin position="481"/>
        <end position="498"/>
    </location>
</feature>
<feature type="transmembrane region" description="Helical" evidence="2">
    <location>
        <begin position="280"/>
        <end position="300"/>
    </location>
</feature>
<dbReference type="InterPro" id="IPR010640">
    <property type="entry name" value="Low_temperature_requirement_A"/>
</dbReference>
<sequence length="624" mass="70925">MFAGAARKLDAIKLPGGHHLRIAKDENHLLQLQESESDPGFRFTIHGSEVHISALKESKEHHQSLTNALREKHPEIFGEMERLQAQMEEISHDLHAITKHDVHLEANFSKFGYSANLRTHIREKSDDEASSTVIRVWKRPVIRQYFHKGLLWRASEEEKVASFELFVDLLYVGILALIGDRASEEPTAKSFLWFCITMIPSYKLWNDVGVIVSWFETDDIVQRAAILFILACLFGYTTNIFLAETITYTQMVAFYLAARLFNAVTLIIGALLLPMVKYTLYGNALFIVIPSAFWIGSIYLEVPNRYALIWVAIFLDLAMPGLLVMGMRGTPFIPKNWSQKIQGLFEFYPALNIEHKTERMGAFVSLVFGYSVVALLFQNTAHFGINAFLGKALLGLLQAYCFNTVYFDIDASGHEMHAIRRKSWSAFLWINSHLLFILSFTIGGAGLSKLVLAHDCQNTHVEDLFHTYEERSFEHVEQSLRWFYCGGLAVALFSMSLISMSHLHKTVYTQKIPKRYRLIYRIIVCAIWLSLPAAHERLNSLHMISITTAMTISVVALEIYGTSCKEDVMFGAKKTCPYICDAELCKRQDSDGSSMETAVDPEKGPRKKSSEYVLKDVYVPVDVQ</sequence>
<feature type="transmembrane region" description="Helical" evidence="2">
    <location>
        <begin position="360"/>
        <end position="377"/>
    </location>
</feature>
<dbReference type="Pfam" id="PF06772">
    <property type="entry name" value="LtrA"/>
    <property type="match status" value="1"/>
</dbReference>
<protein>
    <submittedName>
        <fullName evidence="3">Uncharacterized protein</fullName>
    </submittedName>
</protein>